<dbReference type="PANTHER" id="PTHR35174">
    <property type="entry name" value="BLL7171 PROTEIN-RELATED"/>
    <property type="match status" value="1"/>
</dbReference>
<evidence type="ECO:0000313" key="4">
    <source>
        <dbReference type="Proteomes" id="UP001611580"/>
    </source>
</evidence>
<dbReference type="Pfam" id="PF03795">
    <property type="entry name" value="YCII"/>
    <property type="match status" value="1"/>
</dbReference>
<dbReference type="InterPro" id="IPR011008">
    <property type="entry name" value="Dimeric_a/b-barrel"/>
</dbReference>
<sequence>MRYLMLTIEPDVPDRGPTPDLDRWVAERDASGIRVTGSRLRPAADTRRVAVRDGRTIVTDGPFTESKEIVGGFDIIEAPDLDAALTIAAAYPGARDGLVEVHPYWPTDDEPPGA</sequence>
<evidence type="ECO:0000313" key="3">
    <source>
        <dbReference type="EMBL" id="MFI2487725.1"/>
    </source>
</evidence>
<dbReference type="PANTHER" id="PTHR35174:SF3">
    <property type="entry name" value="BLL7171 PROTEIN"/>
    <property type="match status" value="1"/>
</dbReference>
<dbReference type="EMBL" id="JBIRYI010000007">
    <property type="protein sequence ID" value="MFI2487725.1"/>
    <property type="molecule type" value="Genomic_DNA"/>
</dbReference>
<name>A0ABW7XK81_9MICO</name>
<protein>
    <submittedName>
        <fullName evidence="3">YciI family protein</fullName>
    </submittedName>
</protein>
<reference evidence="3 4" key="1">
    <citation type="submission" date="2024-10" db="EMBL/GenBank/DDBJ databases">
        <title>The Natural Products Discovery Center: Release of the First 8490 Sequenced Strains for Exploring Actinobacteria Biosynthetic Diversity.</title>
        <authorList>
            <person name="Kalkreuter E."/>
            <person name="Kautsar S.A."/>
            <person name="Yang D."/>
            <person name="Bader C.D."/>
            <person name="Teijaro C.N."/>
            <person name="Fluegel L."/>
            <person name="Davis C.M."/>
            <person name="Simpson J.R."/>
            <person name="Lauterbach L."/>
            <person name="Steele A.D."/>
            <person name="Gui C."/>
            <person name="Meng S."/>
            <person name="Li G."/>
            <person name="Viehrig K."/>
            <person name="Ye F."/>
            <person name="Su P."/>
            <person name="Kiefer A.F."/>
            <person name="Nichols A."/>
            <person name="Cepeda A.J."/>
            <person name="Yan W."/>
            <person name="Fan B."/>
            <person name="Jiang Y."/>
            <person name="Adhikari A."/>
            <person name="Zheng C.-J."/>
            <person name="Schuster L."/>
            <person name="Cowan T.M."/>
            <person name="Smanski M.J."/>
            <person name="Chevrette M.G."/>
            <person name="De Carvalho L.P.S."/>
            <person name="Shen B."/>
        </authorList>
    </citation>
    <scope>NUCLEOTIDE SEQUENCE [LARGE SCALE GENOMIC DNA]</scope>
    <source>
        <strain evidence="3 4">NPDC019481</strain>
    </source>
</reference>
<gene>
    <name evidence="3" type="ORF">ACH47X_12480</name>
</gene>
<accession>A0ABW7XK81</accession>
<dbReference type="Proteomes" id="UP001611580">
    <property type="component" value="Unassembled WGS sequence"/>
</dbReference>
<dbReference type="RefSeq" id="WP_397404678.1">
    <property type="nucleotide sequence ID" value="NZ_JBIRYI010000007.1"/>
</dbReference>
<dbReference type="Gene3D" id="3.30.70.1060">
    <property type="entry name" value="Dimeric alpha+beta barrel"/>
    <property type="match status" value="1"/>
</dbReference>
<dbReference type="InterPro" id="IPR005545">
    <property type="entry name" value="YCII"/>
</dbReference>
<dbReference type="SUPFAM" id="SSF54909">
    <property type="entry name" value="Dimeric alpha+beta barrel"/>
    <property type="match status" value="1"/>
</dbReference>
<feature type="domain" description="YCII-related" evidence="2">
    <location>
        <begin position="19"/>
        <end position="106"/>
    </location>
</feature>
<keyword evidence="4" id="KW-1185">Reference proteome</keyword>
<organism evidence="3 4">
    <name type="scientific">Promicromonospora kroppenstedtii</name>
    <dbReference type="NCBI Taxonomy" id="440482"/>
    <lineage>
        <taxon>Bacteria</taxon>
        <taxon>Bacillati</taxon>
        <taxon>Actinomycetota</taxon>
        <taxon>Actinomycetes</taxon>
        <taxon>Micrococcales</taxon>
        <taxon>Promicromonosporaceae</taxon>
        <taxon>Promicromonospora</taxon>
    </lineage>
</organism>
<comment type="caution">
    <text evidence="3">The sequence shown here is derived from an EMBL/GenBank/DDBJ whole genome shotgun (WGS) entry which is preliminary data.</text>
</comment>
<evidence type="ECO:0000256" key="1">
    <source>
        <dbReference type="ARBA" id="ARBA00007689"/>
    </source>
</evidence>
<comment type="similarity">
    <text evidence="1">Belongs to the YciI family.</text>
</comment>
<evidence type="ECO:0000259" key="2">
    <source>
        <dbReference type="Pfam" id="PF03795"/>
    </source>
</evidence>
<proteinExistence type="inferred from homology"/>